<dbReference type="AlphaFoldDB" id="A0A2N5GIU9"/>
<name>A0A2N5GIU9_9BACI</name>
<evidence type="ECO:0000313" key="5">
    <source>
        <dbReference type="Proteomes" id="UP000235114"/>
    </source>
</evidence>
<proteinExistence type="predicted"/>
<dbReference type="Proteomes" id="UP000235114">
    <property type="component" value="Unassembled WGS sequence"/>
</dbReference>
<keyword evidence="1" id="KW-0472">Membrane</keyword>
<dbReference type="OrthoDB" id="3176072at2"/>
<dbReference type="NCBIfam" id="TIGR01598">
    <property type="entry name" value="holin_phiLC3"/>
    <property type="match status" value="1"/>
</dbReference>
<feature type="transmembrane region" description="Helical" evidence="1">
    <location>
        <begin position="46"/>
        <end position="67"/>
    </location>
</feature>
<gene>
    <name evidence="2" type="ORF">CU635_16710</name>
    <name evidence="3" type="ORF">CVD25_19595</name>
</gene>
<keyword evidence="5" id="KW-1185">Reference proteome</keyword>
<sequence>MINWRVRFRNWRWVAAFLSQLLIVLQMLLVGLNSVGLTDFQLTEEIAEGVLTFANAIFILLSMLGIVQDPTTKGYRDSERAKKYIEPN</sequence>
<protein>
    <submittedName>
        <fullName evidence="2">Phage holin</fullName>
    </submittedName>
</protein>
<evidence type="ECO:0000256" key="1">
    <source>
        <dbReference type="SAM" id="Phobius"/>
    </source>
</evidence>
<keyword evidence="1" id="KW-1133">Transmembrane helix</keyword>
<comment type="caution">
    <text evidence="2">The sequence shown here is derived from an EMBL/GenBank/DDBJ whole genome shotgun (WGS) entry which is preliminary data.</text>
</comment>
<keyword evidence="1" id="KW-0812">Transmembrane</keyword>
<evidence type="ECO:0000313" key="3">
    <source>
        <dbReference type="EMBL" id="PLR91193.1"/>
    </source>
</evidence>
<evidence type="ECO:0000313" key="2">
    <source>
        <dbReference type="EMBL" id="PLR80905.1"/>
    </source>
</evidence>
<dbReference type="Proteomes" id="UP000234951">
    <property type="component" value="Unassembled WGS sequence"/>
</dbReference>
<feature type="transmembrane region" description="Helical" evidence="1">
    <location>
        <begin position="12"/>
        <end position="34"/>
    </location>
</feature>
<reference evidence="3 5" key="2">
    <citation type="submission" date="2017-12" db="EMBL/GenBank/DDBJ databases">
        <title>Comparative Functional Genomics of Dry Heat Resistant strains isolated from the Viking Spacecraft.</title>
        <authorList>
            <person name="Seuylemezian A."/>
            <person name="Cooper K."/>
            <person name="Vaishampayan P."/>
        </authorList>
    </citation>
    <scope>NUCLEOTIDE SEQUENCE [LARGE SCALE GENOMIC DNA]</scope>
    <source>
        <strain evidence="3 5">ATCC 29669</strain>
    </source>
</reference>
<dbReference type="RefSeq" id="WP_101578519.1">
    <property type="nucleotide sequence ID" value="NZ_PGVA01000043.1"/>
</dbReference>
<dbReference type="EMBL" id="PGVA01000043">
    <property type="protein sequence ID" value="PLR80905.1"/>
    <property type="molecule type" value="Genomic_DNA"/>
</dbReference>
<dbReference type="EMBL" id="PGVD01000067">
    <property type="protein sequence ID" value="PLR91193.1"/>
    <property type="molecule type" value="Genomic_DNA"/>
</dbReference>
<dbReference type="InterPro" id="IPR006485">
    <property type="entry name" value="Phage-like_holin"/>
</dbReference>
<evidence type="ECO:0000313" key="4">
    <source>
        <dbReference type="Proteomes" id="UP000234951"/>
    </source>
</evidence>
<accession>A0A2N5GIU9</accession>
<organism evidence="2 4">
    <name type="scientific">Bacillus canaveralius</name>
    <dbReference type="NCBI Taxonomy" id="1403243"/>
    <lineage>
        <taxon>Bacteria</taxon>
        <taxon>Bacillati</taxon>
        <taxon>Bacillota</taxon>
        <taxon>Bacilli</taxon>
        <taxon>Bacillales</taxon>
        <taxon>Bacillaceae</taxon>
        <taxon>Bacillus</taxon>
    </lineage>
</organism>
<reference evidence="2 4" key="1">
    <citation type="submission" date="2017-11" db="EMBL/GenBank/DDBJ databases">
        <title>Comparitive Functional Genomics of Dry Heat Resistant strains isolated from the Viking Spacecraft.</title>
        <authorList>
            <person name="Seuylemezian A."/>
            <person name="Cooper K."/>
            <person name="Vaishampayan P."/>
        </authorList>
    </citation>
    <scope>NUCLEOTIDE SEQUENCE [LARGE SCALE GENOMIC DNA]</scope>
    <source>
        <strain evidence="2 4">M4.6</strain>
    </source>
</reference>
<dbReference type="Pfam" id="PF04531">
    <property type="entry name" value="Phage_holin_1"/>
    <property type="match status" value="1"/>
</dbReference>